<comment type="similarity">
    <text evidence="2">Belongs to the [NiFe]/[NiFeSe] hydrogenase large subunit family.</text>
</comment>
<dbReference type="PANTHER" id="PTHR43600:SF2">
    <property type="entry name" value="F420-NON-REDUCING HYDROGENASE VHU SUBUNIT A"/>
    <property type="match status" value="1"/>
</dbReference>
<dbReference type="InterPro" id="IPR018194">
    <property type="entry name" value="Ni-dep_hyd_lsu_Ni_BS"/>
</dbReference>
<sequence length="90" mass="9853">MIHSHVAHFYALAAPDFVLGPTSDPAKRNILGLIKKGKVVSEGLLNMVEMAFRAYDPCMACATHTLPGQMPLEIVIYNSKGEVAERLSRL</sequence>
<organism evidence="6">
    <name type="scientific">marine sediment metagenome</name>
    <dbReference type="NCBI Taxonomy" id="412755"/>
    <lineage>
        <taxon>unclassified sequences</taxon>
        <taxon>metagenomes</taxon>
        <taxon>ecological metagenomes</taxon>
    </lineage>
</organism>
<reference evidence="6" key="1">
    <citation type="journal article" date="2014" name="Front. Microbiol.">
        <title>High frequency of phylogenetically diverse reductive dehalogenase-homologous genes in deep subseafloor sedimentary metagenomes.</title>
        <authorList>
            <person name="Kawai M."/>
            <person name="Futagami T."/>
            <person name="Toyoda A."/>
            <person name="Takaki Y."/>
            <person name="Nishi S."/>
            <person name="Hori S."/>
            <person name="Arai W."/>
            <person name="Tsubouchi T."/>
            <person name="Morono Y."/>
            <person name="Uchiyama I."/>
            <person name="Ito T."/>
            <person name="Fujiyama A."/>
            <person name="Inagaki F."/>
            <person name="Takami H."/>
        </authorList>
    </citation>
    <scope>NUCLEOTIDE SEQUENCE</scope>
    <source>
        <strain evidence="6">Expedition CK06-06</strain>
    </source>
</reference>
<evidence type="ECO:0000256" key="1">
    <source>
        <dbReference type="ARBA" id="ARBA00001967"/>
    </source>
</evidence>
<evidence type="ECO:0000313" key="6">
    <source>
        <dbReference type="EMBL" id="GAH57401.1"/>
    </source>
</evidence>
<evidence type="ECO:0000256" key="4">
    <source>
        <dbReference type="ARBA" id="ARBA00022723"/>
    </source>
</evidence>
<dbReference type="PROSITE" id="PS00508">
    <property type="entry name" value="NI_HGENASE_L_2"/>
    <property type="match status" value="1"/>
</dbReference>
<keyword evidence="3" id="KW-0533">Nickel</keyword>
<accession>X1GHK5</accession>
<dbReference type="EMBL" id="BARU01019833">
    <property type="protein sequence ID" value="GAH57401.1"/>
    <property type="molecule type" value="Genomic_DNA"/>
</dbReference>
<dbReference type="PANTHER" id="PTHR43600">
    <property type="entry name" value="COENZYME F420 HYDROGENASE, SUBUNIT ALPHA"/>
    <property type="match status" value="1"/>
</dbReference>
<evidence type="ECO:0000256" key="3">
    <source>
        <dbReference type="ARBA" id="ARBA00022596"/>
    </source>
</evidence>
<dbReference type="SUPFAM" id="SSF56762">
    <property type="entry name" value="HydB/Nqo4-like"/>
    <property type="match status" value="2"/>
</dbReference>
<proteinExistence type="inferred from homology"/>
<comment type="cofactor">
    <cofactor evidence="1">
        <name>Ni(2+)</name>
        <dbReference type="ChEBI" id="CHEBI:49786"/>
    </cofactor>
</comment>
<dbReference type="GO" id="GO:0008901">
    <property type="term" value="F:ferredoxin hydrogenase activity"/>
    <property type="evidence" value="ECO:0007669"/>
    <property type="project" value="InterPro"/>
</dbReference>
<dbReference type="GO" id="GO:0016151">
    <property type="term" value="F:nickel cation binding"/>
    <property type="evidence" value="ECO:0007669"/>
    <property type="project" value="InterPro"/>
</dbReference>
<gene>
    <name evidence="6" type="ORF">S03H2_32636</name>
</gene>
<dbReference type="Gene3D" id="1.10.645.10">
    <property type="entry name" value="Cytochrome-c3 Hydrogenase, chain B"/>
    <property type="match status" value="1"/>
</dbReference>
<evidence type="ECO:0000256" key="2">
    <source>
        <dbReference type="ARBA" id="ARBA00009292"/>
    </source>
</evidence>
<evidence type="ECO:0000256" key="5">
    <source>
        <dbReference type="ARBA" id="ARBA00023002"/>
    </source>
</evidence>
<dbReference type="InterPro" id="IPR029014">
    <property type="entry name" value="NiFe-Hase_large"/>
</dbReference>
<keyword evidence="5" id="KW-0560">Oxidoreductase</keyword>
<name>X1GHK5_9ZZZZ</name>
<dbReference type="AlphaFoldDB" id="X1GHK5"/>
<comment type="caution">
    <text evidence="6">The sequence shown here is derived from an EMBL/GenBank/DDBJ whole genome shotgun (WGS) entry which is preliminary data.</text>
</comment>
<keyword evidence="4" id="KW-0479">Metal-binding</keyword>
<protein>
    <submittedName>
        <fullName evidence="6">Uncharacterized protein</fullName>
    </submittedName>
</protein>